<evidence type="ECO:0000259" key="7">
    <source>
        <dbReference type="PROSITE" id="PS50850"/>
    </source>
</evidence>
<dbReference type="PANTHER" id="PTHR42718">
    <property type="entry name" value="MAJOR FACILITATOR SUPERFAMILY MULTIDRUG TRANSPORTER MFSC"/>
    <property type="match status" value="1"/>
</dbReference>
<feature type="transmembrane region" description="Helical" evidence="6">
    <location>
        <begin position="320"/>
        <end position="341"/>
    </location>
</feature>
<dbReference type="Gene3D" id="1.20.1250.20">
    <property type="entry name" value="MFS general substrate transporter like domains"/>
    <property type="match status" value="1"/>
</dbReference>
<feature type="transmembrane region" description="Helical" evidence="6">
    <location>
        <begin position="154"/>
        <end position="175"/>
    </location>
</feature>
<keyword evidence="3 6" id="KW-0812">Transmembrane</keyword>
<dbReference type="PRINTS" id="PR01036">
    <property type="entry name" value="TCRTETB"/>
</dbReference>
<dbReference type="Proteomes" id="UP000184144">
    <property type="component" value="Unassembled WGS sequence"/>
</dbReference>
<evidence type="ECO:0000256" key="4">
    <source>
        <dbReference type="ARBA" id="ARBA00022989"/>
    </source>
</evidence>
<feature type="transmembrane region" description="Helical" evidence="6">
    <location>
        <begin position="245"/>
        <end position="263"/>
    </location>
</feature>
<dbReference type="InterPro" id="IPR036259">
    <property type="entry name" value="MFS_trans_sf"/>
</dbReference>
<keyword evidence="4 6" id="KW-1133">Transmembrane helix</keyword>
<dbReference type="SUPFAM" id="SSF103473">
    <property type="entry name" value="MFS general substrate transporter"/>
    <property type="match status" value="1"/>
</dbReference>
<dbReference type="AlphaFoldDB" id="A0A1M4VMH2"/>
<feature type="transmembrane region" description="Helical" evidence="6">
    <location>
        <begin position="348"/>
        <end position="367"/>
    </location>
</feature>
<dbReference type="STRING" id="1486859.SAMN05444273_102305"/>
<accession>A0A1M4VMH2</accession>
<dbReference type="InterPro" id="IPR020846">
    <property type="entry name" value="MFS_dom"/>
</dbReference>
<feature type="transmembrane region" description="Helical" evidence="6">
    <location>
        <begin position="373"/>
        <end position="395"/>
    </location>
</feature>
<feature type="transmembrane region" description="Helical" evidence="6">
    <location>
        <begin position="68"/>
        <end position="84"/>
    </location>
</feature>
<keyword evidence="9" id="KW-1185">Reference proteome</keyword>
<evidence type="ECO:0000256" key="3">
    <source>
        <dbReference type="ARBA" id="ARBA00022692"/>
    </source>
</evidence>
<organism evidence="8 9">
    <name type="scientific">Litoreibacter ascidiaceicola</name>
    <dbReference type="NCBI Taxonomy" id="1486859"/>
    <lineage>
        <taxon>Bacteria</taxon>
        <taxon>Pseudomonadati</taxon>
        <taxon>Pseudomonadota</taxon>
        <taxon>Alphaproteobacteria</taxon>
        <taxon>Rhodobacterales</taxon>
        <taxon>Roseobacteraceae</taxon>
        <taxon>Litoreibacter</taxon>
    </lineage>
</organism>
<sequence length="491" mass="49676">MVEKASLDQSDPRTLPLCAPESRPYLLAAAILASSLGFIDGSIVAIALPAMRMSLGASLVEAQWISNAYMLTLSALILVGGAAGDRLGLARVFGGGIALFVLASMACAFAPTASFLISARAVQGLGAAFMVPGSLALISRAYPKEERGKAIGTWAAAAAVTSALGPIIGGVALTVGGPDVWRWIFAVNLPLGLLALYFLFIKIEQDPSQPERGIDIPGGVSAVLGLGLIAWALSGAEHGEAVSKASLYLGLAGVGVLFVFLRIEARSPHPMMPLSLFHNSGFTVANVASFGIYFAFSAILMYLPMVVIGGWGESEITTSAAYAPLSVFIALLSGFSGRLAGRIGPASLLVGGSLVLAAGYAALALVIPTQNFWGAVMPAMCLQGIGMGLVVAPLSTAVMGSVAPHATGTASGINNAVIRMSSLIAVAAMGSVVAIGYGAADGPATFGEIMQDPGHAAASNAAFIKVAWAACVICLTSAVITAIGGRTAARG</sequence>
<feature type="transmembrane region" description="Helical" evidence="6">
    <location>
        <begin position="123"/>
        <end position="142"/>
    </location>
</feature>
<feature type="transmembrane region" description="Helical" evidence="6">
    <location>
        <begin position="416"/>
        <end position="440"/>
    </location>
</feature>
<evidence type="ECO:0000313" key="9">
    <source>
        <dbReference type="Proteomes" id="UP000184144"/>
    </source>
</evidence>
<dbReference type="InterPro" id="IPR011701">
    <property type="entry name" value="MFS"/>
</dbReference>
<evidence type="ECO:0000313" key="8">
    <source>
        <dbReference type="EMBL" id="SHE70037.1"/>
    </source>
</evidence>
<dbReference type="GO" id="GO:0016020">
    <property type="term" value="C:membrane"/>
    <property type="evidence" value="ECO:0007669"/>
    <property type="project" value="UniProtKB-SubCell"/>
</dbReference>
<evidence type="ECO:0000256" key="6">
    <source>
        <dbReference type="SAM" id="Phobius"/>
    </source>
</evidence>
<feature type="transmembrane region" description="Helical" evidence="6">
    <location>
        <begin position="96"/>
        <end position="117"/>
    </location>
</feature>
<evidence type="ECO:0000256" key="1">
    <source>
        <dbReference type="ARBA" id="ARBA00004141"/>
    </source>
</evidence>
<dbReference type="PROSITE" id="PS50850">
    <property type="entry name" value="MFS"/>
    <property type="match status" value="1"/>
</dbReference>
<keyword evidence="2" id="KW-0813">Transport</keyword>
<feature type="transmembrane region" description="Helical" evidence="6">
    <location>
        <begin position="181"/>
        <end position="201"/>
    </location>
</feature>
<dbReference type="CDD" id="cd17321">
    <property type="entry name" value="MFS_MMR_MDR_like"/>
    <property type="match status" value="1"/>
</dbReference>
<name>A0A1M4VMH2_9RHOB</name>
<dbReference type="PANTHER" id="PTHR42718:SF9">
    <property type="entry name" value="MAJOR FACILITATOR SUPERFAMILY MULTIDRUG TRANSPORTER MFSC"/>
    <property type="match status" value="1"/>
</dbReference>
<comment type="subcellular location">
    <subcellularLocation>
        <location evidence="1">Membrane</location>
        <topology evidence="1">Multi-pass membrane protein</topology>
    </subcellularLocation>
</comment>
<feature type="transmembrane region" description="Helical" evidence="6">
    <location>
        <begin position="25"/>
        <end position="48"/>
    </location>
</feature>
<reference evidence="9" key="1">
    <citation type="submission" date="2016-11" db="EMBL/GenBank/DDBJ databases">
        <authorList>
            <person name="Varghese N."/>
            <person name="Submissions S."/>
        </authorList>
    </citation>
    <scope>NUCLEOTIDE SEQUENCE [LARGE SCALE GENOMIC DNA]</scope>
    <source>
        <strain evidence="9">DSM 100566</strain>
    </source>
</reference>
<evidence type="ECO:0000256" key="5">
    <source>
        <dbReference type="ARBA" id="ARBA00023136"/>
    </source>
</evidence>
<dbReference type="Gene3D" id="1.20.1720.10">
    <property type="entry name" value="Multidrug resistance protein D"/>
    <property type="match status" value="1"/>
</dbReference>
<dbReference type="OrthoDB" id="9812221at2"/>
<feature type="transmembrane region" description="Helical" evidence="6">
    <location>
        <begin position="213"/>
        <end position="233"/>
    </location>
</feature>
<feature type="domain" description="Major facilitator superfamily (MFS) profile" evidence="7">
    <location>
        <begin position="26"/>
        <end position="489"/>
    </location>
</feature>
<gene>
    <name evidence="8" type="ORF">SAMN05444273_102305</name>
</gene>
<keyword evidence="5 6" id="KW-0472">Membrane</keyword>
<feature type="transmembrane region" description="Helical" evidence="6">
    <location>
        <begin position="284"/>
        <end position="308"/>
    </location>
</feature>
<proteinExistence type="predicted"/>
<feature type="transmembrane region" description="Helical" evidence="6">
    <location>
        <begin position="460"/>
        <end position="483"/>
    </location>
</feature>
<protein>
    <submittedName>
        <fullName evidence="8">Drug resistance transporter, EmrB/QacA subfamily</fullName>
    </submittedName>
</protein>
<dbReference type="Pfam" id="PF07690">
    <property type="entry name" value="MFS_1"/>
    <property type="match status" value="1"/>
</dbReference>
<dbReference type="GO" id="GO:0022857">
    <property type="term" value="F:transmembrane transporter activity"/>
    <property type="evidence" value="ECO:0007669"/>
    <property type="project" value="InterPro"/>
</dbReference>
<dbReference type="EMBL" id="FQUV01000002">
    <property type="protein sequence ID" value="SHE70037.1"/>
    <property type="molecule type" value="Genomic_DNA"/>
</dbReference>
<evidence type="ECO:0000256" key="2">
    <source>
        <dbReference type="ARBA" id="ARBA00022448"/>
    </source>
</evidence>